<dbReference type="Proteomes" id="UP001268256">
    <property type="component" value="Unassembled WGS sequence"/>
</dbReference>
<evidence type="ECO:0000313" key="3">
    <source>
        <dbReference type="Proteomes" id="UP001268256"/>
    </source>
</evidence>
<comment type="caution">
    <text evidence="2">The sequence shown here is derived from an EMBL/GenBank/DDBJ whole genome shotgun (WGS) entry which is preliminary data.</text>
</comment>
<keyword evidence="1" id="KW-1133">Transmembrane helix</keyword>
<dbReference type="NCBIfam" id="NF033486">
    <property type="entry name" value="harvest_ssl1498"/>
    <property type="match status" value="1"/>
</dbReference>
<dbReference type="EMBL" id="JAVMIP010000007">
    <property type="protein sequence ID" value="MDS3860931.1"/>
    <property type="molecule type" value="Genomic_DNA"/>
</dbReference>
<keyword evidence="3" id="KW-1185">Reference proteome</keyword>
<dbReference type="Pfam" id="PF26394">
    <property type="entry name" value="Psb34"/>
    <property type="match status" value="1"/>
</dbReference>
<keyword evidence="1" id="KW-0812">Transmembrane</keyword>
<feature type="transmembrane region" description="Helical" evidence="1">
    <location>
        <begin position="33"/>
        <end position="55"/>
    </location>
</feature>
<proteinExistence type="predicted"/>
<organism evidence="2 3">
    <name type="scientific">Pseudocalidococcus azoricus BACA0444</name>
    <dbReference type="NCBI Taxonomy" id="2918990"/>
    <lineage>
        <taxon>Bacteria</taxon>
        <taxon>Bacillati</taxon>
        <taxon>Cyanobacteriota</taxon>
        <taxon>Cyanophyceae</taxon>
        <taxon>Acaryochloridales</taxon>
        <taxon>Thermosynechococcaceae</taxon>
        <taxon>Pseudocalidococcus</taxon>
        <taxon>Pseudocalidococcus azoricus</taxon>
    </lineage>
</organism>
<evidence type="ECO:0000313" key="2">
    <source>
        <dbReference type="EMBL" id="MDS3860931.1"/>
    </source>
</evidence>
<protein>
    <submittedName>
        <fullName evidence="2">Ssl1498 family light-harvesting-like protein</fullName>
    </submittedName>
</protein>
<dbReference type="RefSeq" id="WP_322878191.1">
    <property type="nucleotide sequence ID" value="NZ_JAVMIP010000007.1"/>
</dbReference>
<dbReference type="InterPro" id="IPR048028">
    <property type="entry name" value="Psb34-like"/>
</dbReference>
<keyword evidence="1" id="KW-0472">Membrane</keyword>
<evidence type="ECO:0000256" key="1">
    <source>
        <dbReference type="SAM" id="Phobius"/>
    </source>
</evidence>
<dbReference type="AlphaFoldDB" id="A0AAE4FTZ3"/>
<sequence length="56" mass="5935">MPYTTDDDGRLNNFAIEPKIYEAQPPTAGQKRLYLFLGIGGVVLVLGLIGVAAAVS</sequence>
<accession>A0AAE4FTZ3</accession>
<gene>
    <name evidence="2" type="ORF">RIF25_08905</name>
</gene>
<reference evidence="3" key="1">
    <citation type="submission" date="2023-07" db="EMBL/GenBank/DDBJ databases">
        <authorList>
            <person name="Luz R."/>
            <person name="Cordeiro R."/>
            <person name="Fonseca A."/>
            <person name="Goncalves V."/>
        </authorList>
    </citation>
    <scope>NUCLEOTIDE SEQUENCE [LARGE SCALE GENOMIC DNA]</scope>
    <source>
        <strain evidence="3">BACA0444</strain>
    </source>
</reference>
<name>A0AAE4FTZ3_9CYAN</name>